<proteinExistence type="inferred from homology"/>
<dbReference type="EMBL" id="WVUD01000032">
    <property type="protein sequence ID" value="MYL84448.1"/>
    <property type="molecule type" value="Genomic_DNA"/>
</dbReference>
<reference evidence="2 3" key="1">
    <citation type="submission" date="2020-01" db="EMBL/GenBank/DDBJ databases">
        <title>Genome sequence of Desulfovibrio aerotolerans DSM 16695(T).</title>
        <authorList>
            <person name="Karnachuk O."/>
            <person name="Avakyan M."/>
            <person name="Mardanov A."/>
            <person name="Kadnikov V."/>
            <person name="Ravin N."/>
        </authorList>
    </citation>
    <scope>NUCLEOTIDE SEQUENCE [LARGE SCALE GENOMIC DNA]</scope>
    <source>
        <strain evidence="2 3">DSM 16695</strain>
    </source>
</reference>
<dbReference type="GO" id="GO:0005507">
    <property type="term" value="F:copper ion binding"/>
    <property type="evidence" value="ECO:0007669"/>
    <property type="project" value="TreeGrafter"/>
</dbReference>
<keyword evidence="3" id="KW-1185">Reference proteome</keyword>
<dbReference type="InterPro" id="IPR015867">
    <property type="entry name" value="N-reg_PII/ATP_PRibTrfase_C"/>
</dbReference>
<dbReference type="GO" id="GO:0010038">
    <property type="term" value="P:response to metal ion"/>
    <property type="evidence" value="ECO:0007669"/>
    <property type="project" value="InterPro"/>
</dbReference>
<name>A0A7C9MK79_9BACT</name>
<dbReference type="PANTHER" id="PTHR23419:SF8">
    <property type="entry name" value="FI09726P"/>
    <property type="match status" value="1"/>
</dbReference>
<sequence>MSAVIAYVTTESVEQAERIGQALVAERLAACANILPGMRSIYRWQGAVETAGETVLIAKTRETLAQALINRVRELHTYEVPCIVVLPIIAGLPAFLRWIDDETSAPQPQ</sequence>
<gene>
    <name evidence="2" type="ORF">GTA51_15085</name>
</gene>
<dbReference type="InterPro" id="IPR004323">
    <property type="entry name" value="Ion_tolerance_CutA"/>
</dbReference>
<evidence type="ECO:0000313" key="2">
    <source>
        <dbReference type="EMBL" id="MYL84448.1"/>
    </source>
</evidence>
<dbReference type="AlphaFoldDB" id="A0A7C9MK79"/>
<dbReference type="RefSeq" id="WP_160962486.1">
    <property type="nucleotide sequence ID" value="NZ_WVUD01000032.1"/>
</dbReference>
<evidence type="ECO:0000256" key="1">
    <source>
        <dbReference type="ARBA" id="ARBA00010169"/>
    </source>
</evidence>
<organism evidence="2 3">
    <name type="scientific">Solidesulfovibrio aerotolerans</name>
    <dbReference type="NCBI Taxonomy" id="295255"/>
    <lineage>
        <taxon>Bacteria</taxon>
        <taxon>Pseudomonadati</taxon>
        <taxon>Thermodesulfobacteriota</taxon>
        <taxon>Desulfovibrionia</taxon>
        <taxon>Desulfovibrionales</taxon>
        <taxon>Desulfovibrionaceae</taxon>
        <taxon>Solidesulfovibrio</taxon>
    </lineage>
</organism>
<dbReference type="OrthoDB" id="37622at2"/>
<dbReference type="PANTHER" id="PTHR23419">
    <property type="entry name" value="DIVALENT CATION TOLERANCE CUTA-RELATED"/>
    <property type="match status" value="1"/>
</dbReference>
<dbReference type="Proteomes" id="UP000482487">
    <property type="component" value="Unassembled WGS sequence"/>
</dbReference>
<dbReference type="InterPro" id="IPR011322">
    <property type="entry name" value="N-reg_PII-like_a/b"/>
</dbReference>
<dbReference type="SUPFAM" id="SSF54913">
    <property type="entry name" value="GlnB-like"/>
    <property type="match status" value="1"/>
</dbReference>
<dbReference type="Pfam" id="PF03091">
    <property type="entry name" value="CutA1"/>
    <property type="match status" value="1"/>
</dbReference>
<protein>
    <submittedName>
        <fullName evidence="2">Divalent cation tolerance protein CutA</fullName>
    </submittedName>
</protein>
<evidence type="ECO:0000313" key="3">
    <source>
        <dbReference type="Proteomes" id="UP000482487"/>
    </source>
</evidence>
<comment type="similarity">
    <text evidence="1">Belongs to the CutA family.</text>
</comment>
<accession>A0A7C9MK79</accession>
<dbReference type="Gene3D" id="3.30.70.120">
    <property type="match status" value="1"/>
</dbReference>
<comment type="caution">
    <text evidence="2">The sequence shown here is derived from an EMBL/GenBank/DDBJ whole genome shotgun (WGS) entry which is preliminary data.</text>
</comment>